<keyword evidence="2" id="KW-1185">Reference proteome</keyword>
<evidence type="ECO:0000313" key="1">
    <source>
        <dbReference type="EMBL" id="RLJ68149.1"/>
    </source>
</evidence>
<sequence>MTTEAQENDGRLSFMEAVAYVMQRKLPVFAAMPVFGDRTDDEQQTAEGAKVFIIEPDGEGDWQMRFISGPFFSAAYAANEVLPPEDVPGSMRDLRYMPTHVEEDWFTDQIQILIQKLVQGSNIDAQMPDYQNVPAKGAGPDAVFPVSFVGRGGDKH</sequence>
<accession>A0A497XPS3</accession>
<proteinExistence type="predicted"/>
<evidence type="ECO:0000313" key="2">
    <source>
        <dbReference type="Proteomes" id="UP000268908"/>
    </source>
</evidence>
<reference evidence="1 2" key="1">
    <citation type="submission" date="2018-10" db="EMBL/GenBank/DDBJ databases">
        <title>Genomic Encyclopedia of Type Strains, Phase IV (KMG-IV): sequencing the most valuable type-strain genomes for metagenomic binning, comparative biology and taxonomic classification.</title>
        <authorList>
            <person name="Goeker M."/>
        </authorList>
    </citation>
    <scope>NUCLEOTIDE SEQUENCE [LARGE SCALE GENOMIC DNA]</scope>
    <source>
        <strain evidence="1 2">DSM 26916</strain>
    </source>
</reference>
<dbReference type="Proteomes" id="UP000268908">
    <property type="component" value="Unassembled WGS sequence"/>
</dbReference>
<comment type="caution">
    <text evidence="1">The sequence shown here is derived from an EMBL/GenBank/DDBJ whole genome shotgun (WGS) entry which is preliminary data.</text>
</comment>
<dbReference type="OrthoDB" id="8560284at2"/>
<dbReference type="RefSeq" id="WP_121240071.1">
    <property type="nucleotide sequence ID" value="NZ_BHVV01000001.1"/>
</dbReference>
<dbReference type="EMBL" id="RCCI01000004">
    <property type="protein sequence ID" value="RLJ68149.1"/>
    <property type="molecule type" value="Genomic_DNA"/>
</dbReference>
<name>A0A497XPS3_9PROT</name>
<organism evidence="1 2">
    <name type="scientific">Sulfurisoma sediminicola</name>
    <dbReference type="NCBI Taxonomy" id="1381557"/>
    <lineage>
        <taxon>Bacteria</taxon>
        <taxon>Pseudomonadati</taxon>
        <taxon>Pseudomonadota</taxon>
        <taxon>Betaproteobacteria</taxon>
        <taxon>Nitrosomonadales</taxon>
        <taxon>Sterolibacteriaceae</taxon>
        <taxon>Sulfurisoma</taxon>
    </lineage>
</organism>
<protein>
    <submittedName>
        <fullName evidence="1">Uncharacterized protein</fullName>
    </submittedName>
</protein>
<gene>
    <name evidence="1" type="ORF">DFR35_0703</name>
</gene>
<dbReference type="AlphaFoldDB" id="A0A497XPS3"/>